<organism evidence="1 2">
    <name type="scientific">Labrys miyagiensis</name>
    <dbReference type="NCBI Taxonomy" id="346912"/>
    <lineage>
        <taxon>Bacteria</taxon>
        <taxon>Pseudomonadati</taxon>
        <taxon>Pseudomonadota</taxon>
        <taxon>Alphaproteobacteria</taxon>
        <taxon>Hyphomicrobiales</taxon>
        <taxon>Xanthobacteraceae</taxon>
        <taxon>Labrys</taxon>
    </lineage>
</organism>
<reference evidence="2" key="1">
    <citation type="journal article" date="2019" name="Int. J. Syst. Evol. Microbiol.">
        <title>The Global Catalogue of Microorganisms (GCM) 10K type strain sequencing project: providing services to taxonomists for standard genome sequencing and annotation.</title>
        <authorList>
            <consortium name="The Broad Institute Genomics Platform"/>
            <consortium name="The Broad Institute Genome Sequencing Center for Infectious Disease"/>
            <person name="Wu L."/>
            <person name="Ma J."/>
        </authorList>
    </citation>
    <scope>NUCLEOTIDE SEQUENCE [LARGE SCALE GENOMIC DNA]</scope>
    <source>
        <strain evidence="2">NBRC 101365</strain>
    </source>
</reference>
<sequence length="49" mass="5527">MSFPDRTSDLKPDQLNLSQRFTRDLPVVFFIKSITDALKAMGLIEEQGG</sequence>
<evidence type="ECO:0000313" key="2">
    <source>
        <dbReference type="Proteomes" id="UP001156882"/>
    </source>
</evidence>
<evidence type="ECO:0000313" key="1">
    <source>
        <dbReference type="EMBL" id="GLS21536.1"/>
    </source>
</evidence>
<comment type="caution">
    <text evidence="1">The sequence shown here is derived from an EMBL/GenBank/DDBJ whole genome shotgun (WGS) entry which is preliminary data.</text>
</comment>
<keyword evidence="2" id="KW-1185">Reference proteome</keyword>
<name>A0ABQ6CMF9_9HYPH</name>
<proteinExistence type="predicted"/>
<dbReference type="Proteomes" id="UP001156882">
    <property type="component" value="Unassembled WGS sequence"/>
</dbReference>
<accession>A0ABQ6CMF9</accession>
<dbReference type="RefSeq" id="WP_284314564.1">
    <property type="nucleotide sequence ID" value="NZ_BSPC01000051.1"/>
</dbReference>
<dbReference type="EMBL" id="BSPC01000051">
    <property type="protein sequence ID" value="GLS21536.1"/>
    <property type="molecule type" value="Genomic_DNA"/>
</dbReference>
<protein>
    <submittedName>
        <fullName evidence="1">Uncharacterized protein</fullName>
    </submittedName>
</protein>
<gene>
    <name evidence="1" type="ORF">GCM10007874_45530</name>
</gene>